<dbReference type="PROSITE" id="PS51464">
    <property type="entry name" value="SIS"/>
    <property type="match status" value="1"/>
</dbReference>
<feature type="compositionally biased region" description="Polar residues" evidence="4">
    <location>
        <begin position="281"/>
        <end position="292"/>
    </location>
</feature>
<evidence type="ECO:0000256" key="4">
    <source>
        <dbReference type="SAM" id="MobiDB-lite"/>
    </source>
</evidence>
<dbReference type="GO" id="GO:1901135">
    <property type="term" value="P:carbohydrate derivative metabolic process"/>
    <property type="evidence" value="ECO:0007669"/>
    <property type="project" value="InterPro"/>
</dbReference>
<protein>
    <submittedName>
        <fullName evidence="9">Transcriptional regulator, RpiR family</fullName>
    </submittedName>
</protein>
<dbReference type="InterPro" id="IPR036388">
    <property type="entry name" value="WH-like_DNA-bd_sf"/>
</dbReference>
<dbReference type="PANTHER" id="PTHR30514:SF18">
    <property type="entry name" value="RPIR-FAMILY TRANSCRIPTIONAL REGULATOR"/>
    <property type="match status" value="1"/>
</dbReference>
<dbReference type="EMBL" id="CAADIE010000020">
    <property type="protein sequence ID" value="VFR43183.1"/>
    <property type="molecule type" value="Genomic_DNA"/>
</dbReference>
<dbReference type="Gene3D" id="1.10.10.10">
    <property type="entry name" value="Winged helix-like DNA-binding domain superfamily/Winged helix DNA-binding domain"/>
    <property type="match status" value="1"/>
</dbReference>
<dbReference type="GO" id="GO:0003700">
    <property type="term" value="F:DNA-binding transcription factor activity"/>
    <property type="evidence" value="ECO:0007669"/>
    <property type="project" value="InterPro"/>
</dbReference>
<organism evidence="9">
    <name type="scientific">plant metagenome</name>
    <dbReference type="NCBI Taxonomy" id="1297885"/>
    <lineage>
        <taxon>unclassified sequences</taxon>
        <taxon>metagenomes</taxon>
        <taxon>organismal metagenomes</taxon>
    </lineage>
</organism>
<feature type="compositionally biased region" description="Basic residues" evidence="4">
    <location>
        <begin position="300"/>
        <end position="309"/>
    </location>
</feature>
<dbReference type="GO" id="GO:0097367">
    <property type="term" value="F:carbohydrate derivative binding"/>
    <property type="evidence" value="ECO:0007669"/>
    <property type="project" value="InterPro"/>
</dbReference>
<dbReference type="EMBL" id="CAADIH010000021">
    <property type="protein sequence ID" value="VFR45186.1"/>
    <property type="molecule type" value="Genomic_DNA"/>
</dbReference>
<evidence type="ECO:0000313" key="8">
    <source>
        <dbReference type="EMBL" id="VFR43183.1"/>
    </source>
</evidence>
<evidence type="ECO:0000256" key="3">
    <source>
        <dbReference type="ARBA" id="ARBA00023163"/>
    </source>
</evidence>
<keyword evidence="1" id="KW-0805">Transcription regulation</keyword>
<dbReference type="Gene3D" id="3.40.50.10490">
    <property type="entry name" value="Glucose-6-phosphate isomerase like protein, domain 1"/>
    <property type="match status" value="1"/>
</dbReference>
<reference evidence="9" key="1">
    <citation type="submission" date="2019-03" db="EMBL/GenBank/DDBJ databases">
        <authorList>
            <person name="Danneels B."/>
        </authorList>
    </citation>
    <scope>NUCLEOTIDE SEQUENCE</scope>
</reference>
<dbReference type="InterPro" id="IPR035472">
    <property type="entry name" value="RpiR-like_SIS"/>
</dbReference>
<dbReference type="InterPro" id="IPR046348">
    <property type="entry name" value="SIS_dom_sf"/>
</dbReference>
<dbReference type="InterPro" id="IPR000281">
    <property type="entry name" value="HTH_RpiR"/>
</dbReference>
<evidence type="ECO:0000259" key="5">
    <source>
        <dbReference type="PROSITE" id="PS51071"/>
    </source>
</evidence>
<feature type="domain" description="HTH rpiR-type" evidence="5">
    <location>
        <begin position="1"/>
        <end position="77"/>
    </location>
</feature>
<keyword evidence="2" id="KW-0238">DNA-binding</keyword>
<sequence>MTLARQIADRIDSLTPAQQDLARYILDHNEQVAFMTARQLADAAGQSDAAVVRFARAVGYTGYPELRTALRGGLLERAGAVGMRKAAPSTAGALTTEIFETDSELIAETERLNTEETGLAIADLLIGARRVWVTGHGTSYPLAAYVAMHLNQVLGKAQLFNVEHGDLADRLRDVRKGDVFVGIGYVRYLPYTIDILKLAREAGATVVAITDQPTSPLARLAAHTLYAARGMNAFAWWSQAGTLSLANWITALVMARDAERVTRQLRQSDTAWKQLGHWQADGNSDRTPSLEQNLKAGMQGRRKAKAQKS</sequence>
<dbReference type="PANTHER" id="PTHR30514">
    <property type="entry name" value="GLUCOKINASE"/>
    <property type="match status" value="1"/>
</dbReference>
<name>A0A484R5A0_9ZZZZ</name>
<dbReference type="Pfam" id="PF01380">
    <property type="entry name" value="SIS"/>
    <property type="match status" value="1"/>
</dbReference>
<dbReference type="GO" id="GO:0003677">
    <property type="term" value="F:DNA binding"/>
    <property type="evidence" value="ECO:0007669"/>
    <property type="project" value="UniProtKB-KW"/>
</dbReference>
<evidence type="ECO:0000313" key="9">
    <source>
        <dbReference type="EMBL" id="VFR45186.1"/>
    </source>
</evidence>
<feature type="region of interest" description="Disordered" evidence="4">
    <location>
        <begin position="278"/>
        <end position="309"/>
    </location>
</feature>
<dbReference type="EMBL" id="CAADIA010000005">
    <property type="protein sequence ID" value="VFR27745.1"/>
    <property type="molecule type" value="Genomic_DNA"/>
</dbReference>
<evidence type="ECO:0000256" key="2">
    <source>
        <dbReference type="ARBA" id="ARBA00023125"/>
    </source>
</evidence>
<evidence type="ECO:0000256" key="1">
    <source>
        <dbReference type="ARBA" id="ARBA00023015"/>
    </source>
</evidence>
<dbReference type="CDD" id="cd05013">
    <property type="entry name" value="SIS_RpiR"/>
    <property type="match status" value="1"/>
</dbReference>
<dbReference type="SUPFAM" id="SSF46689">
    <property type="entry name" value="Homeodomain-like"/>
    <property type="match status" value="1"/>
</dbReference>
<keyword evidence="3" id="KW-0804">Transcription</keyword>
<dbReference type="EMBL" id="CAADIF010000007">
    <property type="protein sequence ID" value="VFR66373.1"/>
    <property type="molecule type" value="Genomic_DNA"/>
</dbReference>
<dbReference type="Pfam" id="PF01418">
    <property type="entry name" value="HTH_6"/>
    <property type="match status" value="1"/>
</dbReference>
<dbReference type="PROSITE" id="PS51071">
    <property type="entry name" value="HTH_RPIR"/>
    <property type="match status" value="1"/>
</dbReference>
<evidence type="ECO:0000259" key="6">
    <source>
        <dbReference type="PROSITE" id="PS51464"/>
    </source>
</evidence>
<proteinExistence type="predicted"/>
<dbReference type="InterPro" id="IPR047640">
    <property type="entry name" value="RpiR-like"/>
</dbReference>
<feature type="domain" description="SIS" evidence="6">
    <location>
        <begin position="121"/>
        <end position="259"/>
    </location>
</feature>
<evidence type="ECO:0000313" key="7">
    <source>
        <dbReference type="EMBL" id="VFR27745.1"/>
    </source>
</evidence>
<gene>
    <name evidence="7" type="ORF">ANK1_0240</name>
    <name evidence="10" type="ORF">ANK2_0240</name>
    <name evidence="8" type="ORF">BER1_0355</name>
    <name evidence="9" type="ORF">BER2_0355</name>
</gene>
<dbReference type="InterPro" id="IPR001347">
    <property type="entry name" value="SIS_dom"/>
</dbReference>
<dbReference type="InterPro" id="IPR009057">
    <property type="entry name" value="Homeodomain-like_sf"/>
</dbReference>
<evidence type="ECO:0000313" key="10">
    <source>
        <dbReference type="EMBL" id="VFR66373.1"/>
    </source>
</evidence>
<dbReference type="AlphaFoldDB" id="A0A484R5A0"/>
<dbReference type="SUPFAM" id="SSF53697">
    <property type="entry name" value="SIS domain"/>
    <property type="match status" value="1"/>
</dbReference>
<accession>A0A484R5A0</accession>